<dbReference type="EMBL" id="JARBHB010000013">
    <property type="protein sequence ID" value="KAJ8869624.1"/>
    <property type="molecule type" value="Genomic_DNA"/>
</dbReference>
<keyword evidence="1" id="KW-0479">Metal-binding</keyword>
<keyword evidence="5" id="KW-1185">Reference proteome</keyword>
<dbReference type="PROSITE" id="PS50157">
    <property type="entry name" value="ZINC_FINGER_C2H2_2"/>
    <property type="match status" value="1"/>
</dbReference>
<feature type="domain" description="SWIM-type" evidence="3">
    <location>
        <begin position="594"/>
        <end position="644"/>
    </location>
</feature>
<dbReference type="PROSITE" id="PS50966">
    <property type="entry name" value="ZF_SWIM"/>
    <property type="match status" value="1"/>
</dbReference>
<dbReference type="PROSITE" id="PS00028">
    <property type="entry name" value="ZINC_FINGER_C2H2_1"/>
    <property type="match status" value="1"/>
</dbReference>
<proteinExistence type="predicted"/>
<dbReference type="PANTHER" id="PTHR33936">
    <property type="entry name" value="PROTEIN CBG17840"/>
    <property type="match status" value="1"/>
</dbReference>
<dbReference type="SMART" id="SM00355">
    <property type="entry name" value="ZnF_C2H2"/>
    <property type="match status" value="3"/>
</dbReference>
<dbReference type="InterPro" id="IPR052797">
    <property type="entry name" value="RegFact_GeneExpr_CellDeath"/>
</dbReference>
<evidence type="ECO:0000313" key="5">
    <source>
        <dbReference type="Proteomes" id="UP001159363"/>
    </source>
</evidence>
<evidence type="ECO:0000256" key="1">
    <source>
        <dbReference type="PROSITE-ProRule" id="PRU00042"/>
    </source>
</evidence>
<keyword evidence="1" id="KW-0863">Zinc-finger</keyword>
<evidence type="ECO:0008006" key="6">
    <source>
        <dbReference type="Google" id="ProtNLM"/>
    </source>
</evidence>
<evidence type="ECO:0000259" key="2">
    <source>
        <dbReference type="PROSITE" id="PS50157"/>
    </source>
</evidence>
<reference evidence="4 5" key="1">
    <citation type="submission" date="2023-02" db="EMBL/GenBank/DDBJ databases">
        <title>LHISI_Scaffold_Assembly.</title>
        <authorList>
            <person name="Stuart O.P."/>
            <person name="Cleave R."/>
            <person name="Magrath M.J.L."/>
            <person name="Mikheyev A.S."/>
        </authorList>
    </citation>
    <scope>NUCLEOTIDE SEQUENCE [LARGE SCALE GENOMIC DNA]</scope>
    <source>
        <strain evidence="4">Daus_M_001</strain>
        <tissue evidence="4">Leg muscle</tissue>
    </source>
</reference>
<sequence>MTELKKCKFCPLQFTKQHALVNHMHYTHDFQNILKCEACSETFTAKKKLLNHVRERKCSASPYAAATLVCPVCRVCLSKKPLMKHFHEAHNIAVEHETLLFPSADEFYKWKKEMEKRTISSFVNRKGERKIKCGTIKLYVCHRDGKFVSRGANKRRLKTIGSNKIGGHCPALLTVKTSADSVLVNFCKTHVGHTMDLGRIMISAEDKKVIAQKIAAKVPLEEILDEIRDSLDGENIERKHLLTRKDLHNIAKTYNLNKEAVLHQNDCVSVDAWVKEMLATGNSLVRLYKPQGETLEEYPQLENNDFFLALASDAQLSILATYGNDSVCVDGTHGLNSYDFELFTIMILDDSDQGFPCAFLFSNRGDSVAMEIFFSVIKCALPAPVEPAVFMSDIADSYYSAWCSVMPHENTSRLYNVWHVDRAWRGNLYKINGKEKQAEVYRKLRVIMQETDIDTFESMMVNLMQELYSSSDTIVFAQYVDEYFANPSPWAHCFRKFIPINTSTALENMHEIVKHLYLRGRKARNLDDAFHAVMRFLKDRLYDRLITPHKNKDTHKLSDIRSRHKSSLEMSTTDMFEMDGVWSIPSPKNPSVKYEVRENDTSCSCNLRCDDCSACIHFYKCTCCDFVVKRNMCKHTHLVAQIVKQLGGRTWFSFQTIAEDDYFYEEIVAPSEEQEEPDQIMMR</sequence>
<protein>
    <recommendedName>
        <fullName evidence="6">SWIM-type domain-containing protein</fullName>
    </recommendedName>
</protein>
<organism evidence="4 5">
    <name type="scientific">Dryococelus australis</name>
    <dbReference type="NCBI Taxonomy" id="614101"/>
    <lineage>
        <taxon>Eukaryota</taxon>
        <taxon>Metazoa</taxon>
        <taxon>Ecdysozoa</taxon>
        <taxon>Arthropoda</taxon>
        <taxon>Hexapoda</taxon>
        <taxon>Insecta</taxon>
        <taxon>Pterygota</taxon>
        <taxon>Neoptera</taxon>
        <taxon>Polyneoptera</taxon>
        <taxon>Phasmatodea</taxon>
        <taxon>Verophasmatodea</taxon>
        <taxon>Anareolatae</taxon>
        <taxon>Phasmatidae</taxon>
        <taxon>Eurycanthinae</taxon>
        <taxon>Dryococelus</taxon>
    </lineage>
</organism>
<gene>
    <name evidence="4" type="ORF">PR048_028617</name>
</gene>
<dbReference type="SUPFAM" id="SSF57667">
    <property type="entry name" value="beta-beta-alpha zinc fingers"/>
    <property type="match status" value="1"/>
</dbReference>
<accession>A0ABQ9GEV0</accession>
<feature type="domain" description="C2H2-type" evidence="2">
    <location>
        <begin position="34"/>
        <end position="62"/>
    </location>
</feature>
<keyword evidence="1" id="KW-0862">Zinc</keyword>
<dbReference type="InterPro" id="IPR013087">
    <property type="entry name" value="Znf_C2H2_type"/>
</dbReference>
<dbReference type="Proteomes" id="UP001159363">
    <property type="component" value="Chromosome 12"/>
</dbReference>
<name>A0ABQ9GEV0_9NEOP</name>
<dbReference type="InterPro" id="IPR036236">
    <property type="entry name" value="Znf_C2H2_sf"/>
</dbReference>
<dbReference type="InterPro" id="IPR007527">
    <property type="entry name" value="Znf_SWIM"/>
</dbReference>
<dbReference type="PANTHER" id="PTHR33936:SF24">
    <property type="entry name" value="C2H2-TYPE DOMAIN-CONTAINING PROTEIN"/>
    <property type="match status" value="1"/>
</dbReference>
<dbReference type="Gene3D" id="3.30.160.60">
    <property type="entry name" value="Classic Zinc Finger"/>
    <property type="match status" value="1"/>
</dbReference>
<evidence type="ECO:0000259" key="3">
    <source>
        <dbReference type="PROSITE" id="PS50966"/>
    </source>
</evidence>
<evidence type="ECO:0000313" key="4">
    <source>
        <dbReference type="EMBL" id="KAJ8869624.1"/>
    </source>
</evidence>
<comment type="caution">
    <text evidence="4">The sequence shown here is derived from an EMBL/GenBank/DDBJ whole genome shotgun (WGS) entry which is preliminary data.</text>
</comment>